<dbReference type="RefSeq" id="WP_204201795.1">
    <property type="nucleotide sequence ID" value="NZ_JAFELM010000012.1"/>
</dbReference>
<dbReference type="PANTHER" id="PTHR35792">
    <property type="entry name" value="GENERAL STRESS PROTEIN"/>
    <property type="match status" value="1"/>
</dbReference>
<name>A0ABS2DFS8_9BACI</name>
<reference evidence="1 2" key="1">
    <citation type="submission" date="2021-02" db="EMBL/GenBank/DDBJ databases">
        <title>Bacillus sp. RD4P76, an endophyte from a halophyte.</title>
        <authorList>
            <person name="Sun J.-Q."/>
        </authorList>
    </citation>
    <scope>NUCLEOTIDE SEQUENCE [LARGE SCALE GENOMIC DNA]</scope>
    <source>
        <strain evidence="1 2">RD4P76</strain>
    </source>
</reference>
<comment type="caution">
    <text evidence="1">The sequence shown here is derived from an EMBL/GenBank/DDBJ whole genome shotgun (WGS) entry which is preliminary data.</text>
</comment>
<dbReference type="InterPro" id="IPR052928">
    <property type="entry name" value="Desiccation-related_membrane"/>
</dbReference>
<accession>A0ABS2DFS8</accession>
<evidence type="ECO:0000313" key="2">
    <source>
        <dbReference type="Proteomes" id="UP001518925"/>
    </source>
</evidence>
<keyword evidence="2" id="KW-1185">Reference proteome</keyword>
<sequence>MSKKSSGSDFVAGAVIGALVGAATALFLAPKAGKELRADFNETASSVKSIKSLTEKGSELAEVAKEKTISLSQVVAEQSSVILDMIKEVTNQTKDHNVVDKDKPVELLEEVSTTATKSQEDFIPLKPATEDKDEF</sequence>
<proteinExistence type="predicted"/>
<dbReference type="Pfam" id="PF12732">
    <property type="entry name" value="YtxH"/>
    <property type="match status" value="1"/>
</dbReference>
<dbReference type="InterPro" id="IPR024623">
    <property type="entry name" value="YtxH"/>
</dbReference>
<gene>
    <name evidence="1" type="ORF">JR050_01765</name>
</gene>
<evidence type="ECO:0000313" key="1">
    <source>
        <dbReference type="EMBL" id="MBM6616408.1"/>
    </source>
</evidence>
<dbReference type="Proteomes" id="UP001518925">
    <property type="component" value="Unassembled WGS sequence"/>
</dbReference>
<organism evidence="1 2">
    <name type="scientific">Bacillus suaedaesalsae</name>
    <dbReference type="NCBI Taxonomy" id="2810349"/>
    <lineage>
        <taxon>Bacteria</taxon>
        <taxon>Bacillati</taxon>
        <taxon>Bacillota</taxon>
        <taxon>Bacilli</taxon>
        <taxon>Bacillales</taxon>
        <taxon>Bacillaceae</taxon>
        <taxon>Bacillus</taxon>
    </lineage>
</organism>
<dbReference type="EMBL" id="JAFELM010000012">
    <property type="protein sequence ID" value="MBM6616408.1"/>
    <property type="molecule type" value="Genomic_DNA"/>
</dbReference>
<protein>
    <submittedName>
        <fullName evidence="1">YtxH domain-containing protein</fullName>
    </submittedName>
</protein>
<dbReference type="PANTHER" id="PTHR35792:SF1">
    <property type="entry name" value="SLL0268 PROTEIN"/>
    <property type="match status" value="1"/>
</dbReference>